<evidence type="ECO:0000313" key="7">
    <source>
        <dbReference type="Proteomes" id="UP000295783"/>
    </source>
</evidence>
<evidence type="ECO:0000256" key="1">
    <source>
        <dbReference type="ARBA" id="ARBA00023015"/>
    </source>
</evidence>
<dbReference type="Proteomes" id="UP000295783">
    <property type="component" value="Unassembled WGS sequence"/>
</dbReference>
<dbReference type="SUPFAM" id="SSF46689">
    <property type="entry name" value="Homeodomain-like"/>
    <property type="match status" value="2"/>
</dbReference>
<dbReference type="InterPro" id="IPR009057">
    <property type="entry name" value="Homeodomain-like_sf"/>
</dbReference>
<dbReference type="OrthoDB" id="9806208at2"/>
<feature type="region of interest" description="Disordered" evidence="4">
    <location>
        <begin position="265"/>
        <end position="288"/>
    </location>
</feature>
<evidence type="ECO:0000256" key="2">
    <source>
        <dbReference type="ARBA" id="ARBA00023125"/>
    </source>
</evidence>
<protein>
    <submittedName>
        <fullName evidence="6">AraC-like DNA-binding protein</fullName>
    </submittedName>
</protein>
<dbReference type="InterPro" id="IPR050204">
    <property type="entry name" value="AraC_XylS_family_regulators"/>
</dbReference>
<name>A0A4R6WUV4_9PROT</name>
<evidence type="ECO:0000259" key="5">
    <source>
        <dbReference type="PROSITE" id="PS01124"/>
    </source>
</evidence>
<accession>A0A4R6WUV4</accession>
<evidence type="ECO:0000256" key="3">
    <source>
        <dbReference type="ARBA" id="ARBA00023163"/>
    </source>
</evidence>
<comment type="caution">
    <text evidence="6">The sequence shown here is derived from an EMBL/GenBank/DDBJ whole genome shotgun (WGS) entry which is preliminary data.</text>
</comment>
<sequence>MTATTIFETADLRVAEFRCQAGPADIPYTETHGSFSMAFVRQGSFGYRYRGRLFDLVAGSVLLGQPGDDYICTHEHHECGDACLIFRLSPALAEMVGGSEAVWQAGALAPQSGIMVLGALAEAVAEGKSELGFDEIGLMFTAAIARHISGKARPAVTARAQDRARITEAAAWIEAHATEEVDLARVAEVARLSPFHFLRLFARIAGVTPHQYLIGARLRAAAGLLAGSDRAITDIAYDVGFGDLSNFVRSFHRAARISPRRFRQQAQGRLGRNARKNLQDSLPPSFVG</sequence>
<keyword evidence="1" id="KW-0805">Transcription regulation</keyword>
<dbReference type="Gene3D" id="1.10.10.60">
    <property type="entry name" value="Homeodomain-like"/>
    <property type="match status" value="2"/>
</dbReference>
<dbReference type="GO" id="GO:0043565">
    <property type="term" value="F:sequence-specific DNA binding"/>
    <property type="evidence" value="ECO:0007669"/>
    <property type="project" value="InterPro"/>
</dbReference>
<dbReference type="EMBL" id="SNYW01000006">
    <property type="protein sequence ID" value="TDQ83940.1"/>
    <property type="molecule type" value="Genomic_DNA"/>
</dbReference>
<reference evidence="6 7" key="1">
    <citation type="submission" date="2019-03" db="EMBL/GenBank/DDBJ databases">
        <title>Genomic Encyclopedia of Type Strains, Phase III (KMG-III): the genomes of soil and plant-associated and newly described type strains.</title>
        <authorList>
            <person name="Whitman W."/>
        </authorList>
    </citation>
    <scope>NUCLEOTIDE SEQUENCE [LARGE SCALE GENOMIC DNA]</scope>
    <source>
        <strain evidence="6 7">CGMCC 1.7660</strain>
    </source>
</reference>
<organism evidence="6 7">
    <name type="scientific">Dongia mobilis</name>
    <dbReference type="NCBI Taxonomy" id="578943"/>
    <lineage>
        <taxon>Bacteria</taxon>
        <taxon>Pseudomonadati</taxon>
        <taxon>Pseudomonadota</taxon>
        <taxon>Alphaproteobacteria</taxon>
        <taxon>Rhodospirillales</taxon>
        <taxon>Dongiaceae</taxon>
        <taxon>Dongia</taxon>
    </lineage>
</organism>
<feature type="domain" description="HTH araC/xylS-type" evidence="5">
    <location>
        <begin position="167"/>
        <end position="265"/>
    </location>
</feature>
<evidence type="ECO:0000313" key="6">
    <source>
        <dbReference type="EMBL" id="TDQ83940.1"/>
    </source>
</evidence>
<proteinExistence type="predicted"/>
<keyword evidence="2 6" id="KW-0238">DNA-binding</keyword>
<gene>
    <name evidence="6" type="ORF">A8950_0484</name>
</gene>
<dbReference type="Pfam" id="PF12833">
    <property type="entry name" value="HTH_18"/>
    <property type="match status" value="1"/>
</dbReference>
<keyword evidence="3" id="KW-0804">Transcription</keyword>
<dbReference type="PANTHER" id="PTHR46796">
    <property type="entry name" value="HTH-TYPE TRANSCRIPTIONAL ACTIVATOR RHAS-RELATED"/>
    <property type="match status" value="1"/>
</dbReference>
<dbReference type="GO" id="GO:0003700">
    <property type="term" value="F:DNA-binding transcription factor activity"/>
    <property type="evidence" value="ECO:0007669"/>
    <property type="project" value="InterPro"/>
</dbReference>
<evidence type="ECO:0000256" key="4">
    <source>
        <dbReference type="SAM" id="MobiDB-lite"/>
    </source>
</evidence>
<dbReference type="PANTHER" id="PTHR46796:SF14">
    <property type="entry name" value="TRANSCRIPTIONAL REGULATORY PROTEIN"/>
    <property type="match status" value="1"/>
</dbReference>
<keyword evidence="7" id="KW-1185">Reference proteome</keyword>
<dbReference type="AlphaFoldDB" id="A0A4R6WUV4"/>
<dbReference type="SMART" id="SM00342">
    <property type="entry name" value="HTH_ARAC"/>
    <property type="match status" value="1"/>
</dbReference>
<dbReference type="PROSITE" id="PS01124">
    <property type="entry name" value="HTH_ARAC_FAMILY_2"/>
    <property type="match status" value="1"/>
</dbReference>
<dbReference type="RefSeq" id="WP_133612016.1">
    <property type="nucleotide sequence ID" value="NZ_SNYW01000006.1"/>
</dbReference>
<dbReference type="InterPro" id="IPR018060">
    <property type="entry name" value="HTH_AraC"/>
</dbReference>